<protein>
    <recommendedName>
        <fullName evidence="1">Methyltransferase domain-containing protein</fullName>
    </recommendedName>
</protein>
<dbReference type="PANTHER" id="PTHR43591">
    <property type="entry name" value="METHYLTRANSFERASE"/>
    <property type="match status" value="1"/>
</dbReference>
<dbReference type="Proteomes" id="UP000605846">
    <property type="component" value="Unassembled WGS sequence"/>
</dbReference>
<evidence type="ECO:0000259" key="1">
    <source>
        <dbReference type="Pfam" id="PF13649"/>
    </source>
</evidence>
<comment type="caution">
    <text evidence="2">The sequence shown here is derived from an EMBL/GenBank/DDBJ whole genome shotgun (WGS) entry which is preliminary data.</text>
</comment>
<gene>
    <name evidence="2" type="ORF">EC973_007235</name>
</gene>
<sequence>MHRLLQAGGCEVLDVGCGAGFWSLDMATKYRLSYFTGIDVDKNVLPLNPKPKNVVFQRVDLMELPLPYDDNTFDYIFVRSMMDTVPDEQWDAVLRELVRIMKKGAYIECVEAYENLFDAGPAMSTVLRRT</sequence>
<dbReference type="EMBL" id="JABAYA010000051">
    <property type="protein sequence ID" value="KAF7727680.1"/>
    <property type="molecule type" value="Genomic_DNA"/>
</dbReference>
<reference evidence="2" key="1">
    <citation type="submission" date="2020-01" db="EMBL/GenBank/DDBJ databases">
        <title>Genome Sequencing of Three Apophysomyces-Like Fungal Strains Confirms a Novel Fungal Genus in the Mucoromycota with divergent Burkholderia-like Endosymbiotic Bacteria.</title>
        <authorList>
            <person name="Stajich J.E."/>
            <person name="Macias A.M."/>
            <person name="Carter-House D."/>
            <person name="Lovett B."/>
            <person name="Kasson L.R."/>
            <person name="Berry K."/>
            <person name="Grigoriev I."/>
            <person name="Chang Y."/>
            <person name="Spatafora J."/>
            <person name="Kasson M.T."/>
        </authorList>
    </citation>
    <scope>NUCLEOTIDE SEQUENCE</scope>
    <source>
        <strain evidence="2">NRRL A-21654</strain>
    </source>
</reference>
<dbReference type="AlphaFoldDB" id="A0A8H7EQJ3"/>
<dbReference type="CDD" id="cd02440">
    <property type="entry name" value="AdoMet_MTases"/>
    <property type="match status" value="1"/>
</dbReference>
<name>A0A8H7EQJ3_9FUNG</name>
<dbReference type="SUPFAM" id="SSF53335">
    <property type="entry name" value="S-adenosyl-L-methionine-dependent methyltransferases"/>
    <property type="match status" value="1"/>
</dbReference>
<dbReference type="OrthoDB" id="2013972at2759"/>
<dbReference type="Pfam" id="PF13649">
    <property type="entry name" value="Methyltransf_25"/>
    <property type="match status" value="1"/>
</dbReference>
<feature type="domain" description="Methyltransferase" evidence="1">
    <location>
        <begin position="12"/>
        <end position="104"/>
    </location>
</feature>
<dbReference type="InterPro" id="IPR029063">
    <property type="entry name" value="SAM-dependent_MTases_sf"/>
</dbReference>
<keyword evidence="3" id="KW-1185">Reference proteome</keyword>
<organism evidence="2 3">
    <name type="scientific">Apophysomyces ossiformis</name>
    <dbReference type="NCBI Taxonomy" id="679940"/>
    <lineage>
        <taxon>Eukaryota</taxon>
        <taxon>Fungi</taxon>
        <taxon>Fungi incertae sedis</taxon>
        <taxon>Mucoromycota</taxon>
        <taxon>Mucoromycotina</taxon>
        <taxon>Mucoromycetes</taxon>
        <taxon>Mucorales</taxon>
        <taxon>Mucorineae</taxon>
        <taxon>Mucoraceae</taxon>
        <taxon>Apophysomyces</taxon>
    </lineage>
</organism>
<accession>A0A8H7EQJ3</accession>
<proteinExistence type="predicted"/>
<evidence type="ECO:0000313" key="3">
    <source>
        <dbReference type="Proteomes" id="UP000605846"/>
    </source>
</evidence>
<dbReference type="Gene3D" id="3.40.50.150">
    <property type="entry name" value="Vaccinia Virus protein VP39"/>
    <property type="match status" value="1"/>
</dbReference>
<dbReference type="PANTHER" id="PTHR43591:SF110">
    <property type="entry name" value="RHODANESE DOMAIN-CONTAINING PROTEIN"/>
    <property type="match status" value="1"/>
</dbReference>
<dbReference type="InterPro" id="IPR041698">
    <property type="entry name" value="Methyltransf_25"/>
</dbReference>
<evidence type="ECO:0000313" key="2">
    <source>
        <dbReference type="EMBL" id="KAF7727680.1"/>
    </source>
</evidence>